<dbReference type="EMBL" id="JAGGJB010000007">
    <property type="protein sequence ID" value="MDN7125659.1"/>
    <property type="molecule type" value="Genomic_DNA"/>
</dbReference>
<dbReference type="EMBL" id="JAGGJC010000006">
    <property type="protein sequence ID" value="MDN7130477.1"/>
    <property type="molecule type" value="Genomic_DNA"/>
</dbReference>
<proteinExistence type="predicted"/>
<sequence length="301" mass="34229">MHALFGVEPAAINNWQNMRYVIEKFGMSRGALIAQIPKKWPALVLDECRRNPNVKDIERARIEEALRHAKNDKLFRPQVHFEPEQSWTENILGEEISGLLQGVIISSEPLSETCFNVDDLPNDVFENFGQTRVKQTAEALADVARFVLANAEAIILIDPYFQPARRCIKVLKSIISVASSYNSKLKSVFIFSAASKCNKSDDLIHDEYRAAIEAFDAKGITYHIIRLDDGVIDMDMHARYLLTPDAGLVYDRGFQEPEDIGKREHLTPVSCLVQRLHSELREEFSLDNPQLSVAQHFFIET</sequence>
<keyword evidence="3" id="KW-1185">Reference proteome</keyword>
<dbReference type="Proteomes" id="UP001169491">
    <property type="component" value="Unassembled WGS sequence"/>
</dbReference>
<evidence type="ECO:0000313" key="2">
    <source>
        <dbReference type="EMBL" id="MDN7130477.1"/>
    </source>
</evidence>
<dbReference type="AlphaFoldDB" id="A0AAW7R567"/>
<dbReference type="RefSeq" id="WP_301775094.1">
    <property type="nucleotide sequence ID" value="NZ_JAGGJB010000007.1"/>
</dbReference>
<reference evidence="3 4" key="1">
    <citation type="submission" date="2021-03" db="EMBL/GenBank/DDBJ databases">
        <title>Pseudidiomarina terrestris, a new bacterium isolated from saline soil.</title>
        <authorList>
            <person name="Galisteo C."/>
            <person name="De La Haba R."/>
            <person name="Sanchez-Porro C."/>
            <person name="Ventosa A."/>
        </authorList>
    </citation>
    <scope>NUCLEOTIDE SEQUENCE [LARGE SCALE GENOMIC DNA]</scope>
    <source>
        <strain evidence="1 4">1APP75-32.1</strain>
        <strain evidence="3">1APR75-15</strain>
        <strain evidence="2">1ASR75-15</strain>
    </source>
</reference>
<organism evidence="1 4">
    <name type="scientific">Pseudidiomarina terrestris</name>
    <dbReference type="NCBI Taxonomy" id="2820060"/>
    <lineage>
        <taxon>Bacteria</taxon>
        <taxon>Pseudomonadati</taxon>
        <taxon>Pseudomonadota</taxon>
        <taxon>Gammaproteobacteria</taxon>
        <taxon>Alteromonadales</taxon>
        <taxon>Idiomarinaceae</taxon>
        <taxon>Pseudidiomarina</taxon>
    </lineage>
</organism>
<evidence type="ECO:0000313" key="4">
    <source>
        <dbReference type="Proteomes" id="UP001169492"/>
    </source>
</evidence>
<dbReference type="Proteomes" id="UP001169492">
    <property type="component" value="Unassembled WGS sequence"/>
</dbReference>
<evidence type="ECO:0000313" key="3">
    <source>
        <dbReference type="Proteomes" id="UP001169491"/>
    </source>
</evidence>
<evidence type="ECO:0000313" key="1">
    <source>
        <dbReference type="EMBL" id="MDN7125659.1"/>
    </source>
</evidence>
<gene>
    <name evidence="1" type="ORF">J6I90_12275</name>
    <name evidence="2" type="ORF">J6I92_11400</name>
</gene>
<accession>A0AAW7R567</accession>
<name>A0AAW7R567_9GAMM</name>
<comment type="caution">
    <text evidence="1">The sequence shown here is derived from an EMBL/GenBank/DDBJ whole genome shotgun (WGS) entry which is preliminary data.</text>
</comment>
<protein>
    <submittedName>
        <fullName evidence="1">Uncharacterized protein</fullName>
    </submittedName>
</protein>